<accession>A0A195CUJ4</accession>
<proteinExistence type="predicted"/>
<dbReference type="EMBL" id="KQ977279">
    <property type="protein sequence ID" value="KYN04197.1"/>
    <property type="molecule type" value="Genomic_DNA"/>
</dbReference>
<keyword evidence="2" id="KW-1185">Reference proteome</keyword>
<gene>
    <name evidence="1" type="ORF">ALC62_04962</name>
</gene>
<feature type="non-terminal residue" evidence="1">
    <location>
        <position position="1"/>
    </location>
</feature>
<organism evidence="1 2">
    <name type="scientific">Cyphomyrmex costatus</name>
    <dbReference type="NCBI Taxonomy" id="456900"/>
    <lineage>
        <taxon>Eukaryota</taxon>
        <taxon>Metazoa</taxon>
        <taxon>Ecdysozoa</taxon>
        <taxon>Arthropoda</taxon>
        <taxon>Hexapoda</taxon>
        <taxon>Insecta</taxon>
        <taxon>Pterygota</taxon>
        <taxon>Neoptera</taxon>
        <taxon>Endopterygota</taxon>
        <taxon>Hymenoptera</taxon>
        <taxon>Apocrita</taxon>
        <taxon>Aculeata</taxon>
        <taxon>Formicoidea</taxon>
        <taxon>Formicidae</taxon>
        <taxon>Myrmicinae</taxon>
        <taxon>Cyphomyrmex</taxon>
    </lineage>
</organism>
<evidence type="ECO:0000313" key="1">
    <source>
        <dbReference type="EMBL" id="KYN04197.1"/>
    </source>
</evidence>
<dbReference type="AlphaFoldDB" id="A0A195CUJ4"/>
<protein>
    <submittedName>
        <fullName evidence="1">Uncharacterized protein</fullName>
    </submittedName>
</protein>
<name>A0A195CUJ4_9HYME</name>
<evidence type="ECO:0000313" key="2">
    <source>
        <dbReference type="Proteomes" id="UP000078542"/>
    </source>
</evidence>
<sequence length="244" mass="28305">RSRDKSHYGIEFMPDAQRRDKLPLTNVPGQYFLSFENGRKRHEEKNAERIVPRPTDKMHCRTGIRISTQGFERLAPPPVAKYGRLQRLRRLHHQYLVLISADRLDVEQPSLPPPRSFRSSTQRMCIIIHSIRCQLNSRKSRTLLGLHTEISRNRAETKGKGKEEEEEKKKKKKQFYCEVFRGSWRKKMGKVFICGLPLRSGPMAVLNRSQLRGVGVILPFAFAGSRPAEEQPVDLTRLPKIRLV</sequence>
<dbReference type="Proteomes" id="UP000078542">
    <property type="component" value="Unassembled WGS sequence"/>
</dbReference>
<reference evidence="1 2" key="1">
    <citation type="submission" date="2016-03" db="EMBL/GenBank/DDBJ databases">
        <title>Cyphomyrmex costatus WGS genome.</title>
        <authorList>
            <person name="Nygaard S."/>
            <person name="Hu H."/>
            <person name="Boomsma J."/>
            <person name="Zhang G."/>
        </authorList>
    </citation>
    <scope>NUCLEOTIDE SEQUENCE [LARGE SCALE GENOMIC DNA]</scope>
    <source>
        <strain evidence="1">MS0001</strain>
        <tissue evidence="1">Whole body</tissue>
    </source>
</reference>